<dbReference type="RefSeq" id="WP_243323189.1">
    <property type="nucleotide sequence ID" value="NZ_JAKZMM010000003.1"/>
</dbReference>
<accession>A0ABT0BX89</accession>
<proteinExistence type="predicted"/>
<gene>
    <name evidence="1" type="ORF">MUN53_01955</name>
</gene>
<reference evidence="1 2" key="1">
    <citation type="submission" date="2022-03" db="EMBL/GenBank/DDBJ databases">
        <title>Parabacteroides sp. nov. isolated from swine feces.</title>
        <authorList>
            <person name="Bak J.E."/>
        </authorList>
    </citation>
    <scope>NUCLEOTIDE SEQUENCE [LARGE SCALE GENOMIC DNA]</scope>
    <source>
        <strain evidence="1 2">AGMB00274</strain>
    </source>
</reference>
<evidence type="ECO:0000313" key="2">
    <source>
        <dbReference type="Proteomes" id="UP001165444"/>
    </source>
</evidence>
<comment type="caution">
    <text evidence="1">The sequence shown here is derived from an EMBL/GenBank/DDBJ whole genome shotgun (WGS) entry which is preliminary data.</text>
</comment>
<protein>
    <submittedName>
        <fullName evidence="1">Uncharacterized protein</fullName>
    </submittedName>
</protein>
<dbReference type="EMBL" id="JAKZMM010000003">
    <property type="protein sequence ID" value="MCJ2379387.1"/>
    <property type="molecule type" value="Genomic_DNA"/>
</dbReference>
<evidence type="ECO:0000313" key="1">
    <source>
        <dbReference type="EMBL" id="MCJ2379387.1"/>
    </source>
</evidence>
<organism evidence="1 2">
    <name type="scientific">Parabacteroides faecalis</name>
    <dbReference type="NCBI Taxonomy" id="2924040"/>
    <lineage>
        <taxon>Bacteria</taxon>
        <taxon>Pseudomonadati</taxon>
        <taxon>Bacteroidota</taxon>
        <taxon>Bacteroidia</taxon>
        <taxon>Bacteroidales</taxon>
        <taxon>Tannerellaceae</taxon>
        <taxon>Parabacteroides</taxon>
    </lineage>
</organism>
<dbReference type="Proteomes" id="UP001165444">
    <property type="component" value="Unassembled WGS sequence"/>
</dbReference>
<sequence length="231" mass="27377">MNLDIFTNKMRMAFQTPRIIDMTPRDLSTFITSQIVQSYIMVGYQTYNEKDICVLTAKLSSDLQESYPYLHRGEIVICFELGAKGEYGDYAGVNLRTFCKWLKGYKTSDLRYRVIKQMEQEKEVKALPAVSREYNEQSMNRLIIKRFHEYKNRPDLEIPFASILYQELQSRGFIRNSLEEKLSAMAQFSRWRPQNNLHVSEDYRQAMIKLKAQEWLLKQYFNSLARLPFEG</sequence>
<keyword evidence="2" id="KW-1185">Reference proteome</keyword>
<name>A0ABT0BX89_9BACT</name>